<comment type="caution">
    <text evidence="1">The sequence shown here is derived from an EMBL/GenBank/DDBJ whole genome shotgun (WGS) entry which is preliminary data.</text>
</comment>
<dbReference type="Proteomes" id="UP000238392">
    <property type="component" value="Unassembled WGS sequence"/>
</dbReference>
<dbReference type="PANTHER" id="PTHR38767">
    <property type="entry name" value="DNA POLYMERASE III SUBUNIT CHI"/>
    <property type="match status" value="1"/>
</dbReference>
<dbReference type="AlphaFoldDB" id="A0A2T0X5J6"/>
<organism evidence="1 2">
    <name type="scientific">Donghicola tyrosinivorans</name>
    <dbReference type="NCBI Taxonomy" id="1652492"/>
    <lineage>
        <taxon>Bacteria</taxon>
        <taxon>Pseudomonadati</taxon>
        <taxon>Pseudomonadota</taxon>
        <taxon>Alphaproteobacteria</taxon>
        <taxon>Rhodobacterales</taxon>
        <taxon>Roseobacteraceae</taxon>
        <taxon>Donghicola</taxon>
    </lineage>
</organism>
<dbReference type="GO" id="GO:0006260">
    <property type="term" value="P:DNA replication"/>
    <property type="evidence" value="ECO:0007669"/>
    <property type="project" value="InterPro"/>
</dbReference>
<evidence type="ECO:0000313" key="2">
    <source>
        <dbReference type="Proteomes" id="UP000238392"/>
    </source>
</evidence>
<dbReference type="OrthoDB" id="9795973at2"/>
<dbReference type="GO" id="GO:0032298">
    <property type="term" value="P:positive regulation of DNA-templated DNA replication initiation"/>
    <property type="evidence" value="ECO:0007669"/>
    <property type="project" value="TreeGrafter"/>
</dbReference>
<dbReference type="PANTHER" id="PTHR38767:SF1">
    <property type="entry name" value="DNA POLYMERASE III SUBUNIT CHI"/>
    <property type="match status" value="1"/>
</dbReference>
<reference evidence="1 2" key="1">
    <citation type="submission" date="2018-03" db="EMBL/GenBank/DDBJ databases">
        <title>Genomic Encyclopedia of Archaeal and Bacterial Type Strains, Phase II (KMG-II): from individual species to whole genera.</title>
        <authorList>
            <person name="Goeker M."/>
        </authorList>
    </citation>
    <scope>NUCLEOTIDE SEQUENCE [LARGE SCALE GENOMIC DNA]</scope>
    <source>
        <strain evidence="1 2">DSM 100212</strain>
    </source>
</reference>
<keyword evidence="2" id="KW-1185">Reference proteome</keyword>
<dbReference type="NCBIfam" id="NF004347">
    <property type="entry name" value="PRK05728.1-4"/>
    <property type="match status" value="1"/>
</dbReference>
<dbReference type="SUPFAM" id="SSF102400">
    <property type="entry name" value="DNA polymerase III chi subunit"/>
    <property type="match status" value="1"/>
</dbReference>
<protein>
    <submittedName>
        <fullName evidence="1">DNA polymerase III chi subunit</fullName>
    </submittedName>
</protein>
<gene>
    <name evidence="1" type="ORF">CLV74_101339</name>
</gene>
<dbReference type="InterPro" id="IPR007459">
    <property type="entry name" value="DNA_pol3_chi"/>
</dbReference>
<accession>A0A2T0X5J6</accession>
<evidence type="ECO:0000313" key="1">
    <source>
        <dbReference type="EMBL" id="PRY94203.1"/>
    </source>
</evidence>
<dbReference type="Gene3D" id="3.40.50.10110">
    <property type="entry name" value="DNA polymerase III subunit chi"/>
    <property type="match status" value="1"/>
</dbReference>
<dbReference type="GO" id="GO:0003887">
    <property type="term" value="F:DNA-directed DNA polymerase activity"/>
    <property type="evidence" value="ECO:0007669"/>
    <property type="project" value="InterPro"/>
</dbReference>
<dbReference type="EMBL" id="PVTQ01000001">
    <property type="protein sequence ID" value="PRY94203.1"/>
    <property type="molecule type" value="Genomic_DNA"/>
</dbReference>
<dbReference type="GO" id="GO:0003677">
    <property type="term" value="F:DNA binding"/>
    <property type="evidence" value="ECO:0007669"/>
    <property type="project" value="InterPro"/>
</dbReference>
<sequence>MGAAYFYHLTRQSLDEALPMLLSRSLQNGWRVTVRGTRAPMLEHLDQRLWQRGRPEDFLPHGMAGGEHDARQPILLTTGAGVPNDAQCLMAVDAADVSVDEVNGLERVCIIFDGNDHDQLTHARGQWKALTDNGCSAQYWSQEGGGWQKKAEK</sequence>
<dbReference type="Pfam" id="PF04364">
    <property type="entry name" value="DNA_pol3_chi"/>
    <property type="match status" value="1"/>
</dbReference>
<proteinExistence type="predicted"/>
<dbReference type="InterPro" id="IPR036768">
    <property type="entry name" value="PolIII_chi_sf"/>
</dbReference>
<name>A0A2T0X5J6_9RHOB</name>
<dbReference type="RefSeq" id="WP_106262465.1">
    <property type="nucleotide sequence ID" value="NZ_PVTQ01000001.1"/>
</dbReference>